<evidence type="ECO:0000256" key="1">
    <source>
        <dbReference type="SAM" id="MobiDB-lite"/>
    </source>
</evidence>
<evidence type="ECO:0008006" key="4">
    <source>
        <dbReference type="Google" id="ProtNLM"/>
    </source>
</evidence>
<keyword evidence="3" id="KW-1185">Reference proteome</keyword>
<accession>A0ABR2ZZI7</accession>
<evidence type="ECO:0000313" key="2">
    <source>
        <dbReference type="EMBL" id="KAL0066559.1"/>
    </source>
</evidence>
<protein>
    <recommendedName>
        <fullName evidence="4">Exosome complex protein</fullName>
    </recommendedName>
</protein>
<reference evidence="2 3" key="1">
    <citation type="submission" date="2024-05" db="EMBL/GenBank/DDBJ databases">
        <title>A draft genome resource for the thread blight pathogen Marasmius tenuissimus strain MS-2.</title>
        <authorList>
            <person name="Yulfo-Soto G.E."/>
            <person name="Baruah I.K."/>
            <person name="Amoako-Attah I."/>
            <person name="Bukari Y."/>
            <person name="Meinhardt L.W."/>
            <person name="Bailey B.A."/>
            <person name="Cohen S.P."/>
        </authorList>
    </citation>
    <scope>NUCLEOTIDE SEQUENCE [LARGE SCALE GENOMIC DNA]</scope>
    <source>
        <strain evidence="2 3">MS-2</strain>
    </source>
</reference>
<dbReference type="Proteomes" id="UP001437256">
    <property type="component" value="Unassembled WGS sequence"/>
</dbReference>
<feature type="compositionally biased region" description="Low complexity" evidence="1">
    <location>
        <begin position="184"/>
        <end position="197"/>
    </location>
</feature>
<feature type="region of interest" description="Disordered" evidence="1">
    <location>
        <begin position="89"/>
        <end position="226"/>
    </location>
</feature>
<gene>
    <name evidence="2" type="ORF">AAF712_006362</name>
</gene>
<evidence type="ECO:0000313" key="3">
    <source>
        <dbReference type="Proteomes" id="UP001437256"/>
    </source>
</evidence>
<feature type="compositionally biased region" description="Low complexity" evidence="1">
    <location>
        <begin position="92"/>
        <end position="108"/>
    </location>
</feature>
<feature type="compositionally biased region" description="Basic residues" evidence="1">
    <location>
        <begin position="205"/>
        <end position="218"/>
    </location>
</feature>
<organism evidence="2 3">
    <name type="scientific">Marasmius tenuissimus</name>
    <dbReference type="NCBI Taxonomy" id="585030"/>
    <lineage>
        <taxon>Eukaryota</taxon>
        <taxon>Fungi</taxon>
        <taxon>Dikarya</taxon>
        <taxon>Basidiomycota</taxon>
        <taxon>Agaricomycotina</taxon>
        <taxon>Agaricomycetes</taxon>
        <taxon>Agaricomycetidae</taxon>
        <taxon>Agaricales</taxon>
        <taxon>Marasmiineae</taxon>
        <taxon>Marasmiaceae</taxon>
        <taxon>Marasmius</taxon>
    </lineage>
</organism>
<proteinExistence type="predicted"/>
<dbReference type="EMBL" id="JBBXMP010000034">
    <property type="protein sequence ID" value="KAL0066559.1"/>
    <property type="molecule type" value="Genomic_DNA"/>
</dbReference>
<comment type="caution">
    <text evidence="2">The sequence shown here is derived from an EMBL/GenBank/DDBJ whole genome shotgun (WGS) entry which is preliminary data.</text>
</comment>
<feature type="compositionally biased region" description="Acidic residues" evidence="1">
    <location>
        <begin position="132"/>
        <end position="142"/>
    </location>
</feature>
<name>A0ABR2ZZI7_9AGAR</name>
<feature type="compositionally biased region" description="Basic and acidic residues" evidence="1">
    <location>
        <begin position="116"/>
        <end position="131"/>
    </location>
</feature>
<sequence length="226" mass="24470">MSAPATETRKAKSRLAVLSSSIDELEEYLQPLLSQTLPETLLGLEPLQQAKLLTDIPYVVYDLAFSTTQVDKAAASRFIQHAISQATSNLNAPSTSTPGASTSSSSAPVPIKVTSKMRERAEYERQLKEGKDDEEEEDDLQVFEDTAVPKRKRPAVDHFAGVGEEEPEAPSPATEVIKKQKLNPSASSTPVVSSPAPSDGPSKPEKKKKKTKPKKKKKGAEDGEDN</sequence>